<evidence type="ECO:0000256" key="4">
    <source>
        <dbReference type="PROSITE-ProRule" id="PRU00335"/>
    </source>
</evidence>
<evidence type="ECO:0000313" key="8">
    <source>
        <dbReference type="Proteomes" id="UP000825886"/>
    </source>
</evidence>
<organism evidence="7 8">
    <name type="scientific">Symbiopectobacterium purcellii</name>
    <dbReference type="NCBI Taxonomy" id="2871826"/>
    <lineage>
        <taxon>Bacteria</taxon>
        <taxon>Pseudomonadati</taxon>
        <taxon>Pseudomonadota</taxon>
        <taxon>Gammaproteobacteria</taxon>
        <taxon>Enterobacterales</taxon>
        <taxon>Enterobacteriaceae</taxon>
    </lineage>
</organism>
<evidence type="ECO:0000256" key="1">
    <source>
        <dbReference type="ARBA" id="ARBA00023015"/>
    </source>
</evidence>
<keyword evidence="1" id="KW-0805">Transcription regulation</keyword>
<dbReference type="SUPFAM" id="SSF48498">
    <property type="entry name" value="Tetracyclin repressor-like, C-terminal domain"/>
    <property type="match status" value="1"/>
</dbReference>
<dbReference type="PRINTS" id="PR00455">
    <property type="entry name" value="HTHTETR"/>
</dbReference>
<gene>
    <name evidence="7" type="ORF">K6K13_20830</name>
</gene>
<dbReference type="InterPro" id="IPR036271">
    <property type="entry name" value="Tet_transcr_reg_TetR-rel_C_sf"/>
</dbReference>
<protein>
    <submittedName>
        <fullName evidence="7">TetR/AcrR family transcriptional regulator</fullName>
    </submittedName>
</protein>
<reference evidence="7 8" key="1">
    <citation type="submission" date="2021-08" db="EMBL/GenBank/DDBJ databases">
        <title>Culture and genomic analysis of Symbiopectobacterium purcellii sp. nov. gen. nov., isolated from the leafhopper Empoasca decipiens.</title>
        <authorList>
            <person name="Nadal-Jimenez P."/>
            <person name="Siozios S."/>
            <person name="Halliday N."/>
            <person name="Camara M."/>
            <person name="Hurst G.D.D."/>
        </authorList>
    </citation>
    <scope>NUCLEOTIDE SEQUENCE [LARGE SCALE GENOMIC DNA]</scope>
    <source>
        <strain evidence="7 8">SyEd1</strain>
    </source>
</reference>
<dbReference type="EMBL" id="CP081864">
    <property type="protein sequence ID" value="QZN95575.1"/>
    <property type="molecule type" value="Genomic_DNA"/>
</dbReference>
<dbReference type="InterPro" id="IPR001647">
    <property type="entry name" value="HTH_TetR"/>
</dbReference>
<feature type="region of interest" description="Disordered" evidence="5">
    <location>
        <begin position="1"/>
        <end position="31"/>
    </location>
</feature>
<feature type="domain" description="HTH tetR-type" evidence="6">
    <location>
        <begin position="32"/>
        <end position="92"/>
    </location>
</feature>
<keyword evidence="2 4" id="KW-0238">DNA-binding</keyword>
<dbReference type="SUPFAM" id="SSF46689">
    <property type="entry name" value="Homeodomain-like"/>
    <property type="match status" value="1"/>
</dbReference>
<dbReference type="Pfam" id="PF00440">
    <property type="entry name" value="TetR_N"/>
    <property type="match status" value="1"/>
</dbReference>
<dbReference type="Pfam" id="PF16925">
    <property type="entry name" value="TetR_C_13"/>
    <property type="match status" value="1"/>
</dbReference>
<dbReference type="Proteomes" id="UP000825886">
    <property type="component" value="Chromosome"/>
</dbReference>
<evidence type="ECO:0000256" key="5">
    <source>
        <dbReference type="SAM" id="MobiDB-lite"/>
    </source>
</evidence>
<dbReference type="PANTHER" id="PTHR47506">
    <property type="entry name" value="TRANSCRIPTIONAL REGULATORY PROTEIN"/>
    <property type="match status" value="1"/>
</dbReference>
<name>A0ABX9AK86_9ENTR</name>
<feature type="DNA-binding region" description="H-T-H motif" evidence="4">
    <location>
        <begin position="55"/>
        <end position="74"/>
    </location>
</feature>
<dbReference type="PANTHER" id="PTHR47506:SF6">
    <property type="entry name" value="HTH-TYPE TRANSCRIPTIONAL REPRESSOR NEMR"/>
    <property type="match status" value="1"/>
</dbReference>
<keyword evidence="8" id="KW-1185">Reference proteome</keyword>
<evidence type="ECO:0000313" key="7">
    <source>
        <dbReference type="EMBL" id="QZN95575.1"/>
    </source>
</evidence>
<evidence type="ECO:0000256" key="2">
    <source>
        <dbReference type="ARBA" id="ARBA00023125"/>
    </source>
</evidence>
<accession>A0ABX9AK86</accession>
<dbReference type="RefSeq" id="WP_222158667.1">
    <property type="nucleotide sequence ID" value="NZ_CP081864.1"/>
</dbReference>
<dbReference type="Gene3D" id="1.10.357.10">
    <property type="entry name" value="Tetracycline Repressor, domain 2"/>
    <property type="match status" value="1"/>
</dbReference>
<proteinExistence type="predicted"/>
<evidence type="ECO:0000256" key="3">
    <source>
        <dbReference type="ARBA" id="ARBA00023163"/>
    </source>
</evidence>
<dbReference type="PROSITE" id="PS50977">
    <property type="entry name" value="HTH_TETR_2"/>
    <property type="match status" value="1"/>
</dbReference>
<dbReference type="InterPro" id="IPR009057">
    <property type="entry name" value="Homeodomain-like_sf"/>
</dbReference>
<evidence type="ECO:0000259" key="6">
    <source>
        <dbReference type="PROSITE" id="PS50977"/>
    </source>
</evidence>
<sequence length="229" mass="25648">MILAVGSQEAEVSTDIAPRGRGRPPKTDASYKDTREVLIRSGLALLTQNGFLSTGIDAIVKNGGVPKGSFYYYFENKEDYGRTVLASYDSFFQHKLNKFLSDASVTPMKRLSRFVADAGRGMQKYAFTRGCLVGNLMQETPGLPDAFRGQLQQILNAWQRLVETCLQAALIAGEIRTATPPEQLAEMFWSGWEGAVMRAKLYQSTQPLNEFWYFFSQALGYHSDDEISR</sequence>
<keyword evidence="3" id="KW-0804">Transcription</keyword>
<dbReference type="InterPro" id="IPR011075">
    <property type="entry name" value="TetR_C"/>
</dbReference>